<dbReference type="GO" id="GO:0003700">
    <property type="term" value="F:DNA-binding transcription factor activity"/>
    <property type="evidence" value="ECO:0007669"/>
    <property type="project" value="InterPro"/>
</dbReference>
<dbReference type="InterPro" id="IPR011711">
    <property type="entry name" value="GntR_C"/>
</dbReference>
<name>A0A8J2YQN7_9PROT</name>
<dbReference type="SMART" id="SM00895">
    <property type="entry name" value="FCD"/>
    <property type="match status" value="1"/>
</dbReference>
<dbReference type="SMART" id="SM00345">
    <property type="entry name" value="HTH_GNTR"/>
    <property type="match status" value="1"/>
</dbReference>
<organism evidence="5 6">
    <name type="scientific">Aliidongia dinghuensis</name>
    <dbReference type="NCBI Taxonomy" id="1867774"/>
    <lineage>
        <taxon>Bacteria</taxon>
        <taxon>Pseudomonadati</taxon>
        <taxon>Pseudomonadota</taxon>
        <taxon>Alphaproteobacteria</taxon>
        <taxon>Rhodospirillales</taxon>
        <taxon>Dongiaceae</taxon>
        <taxon>Aliidongia</taxon>
    </lineage>
</organism>
<accession>A0A8J2YQN7</accession>
<evidence type="ECO:0000256" key="1">
    <source>
        <dbReference type="ARBA" id="ARBA00023015"/>
    </source>
</evidence>
<dbReference type="CDD" id="cd07377">
    <property type="entry name" value="WHTH_GntR"/>
    <property type="match status" value="1"/>
</dbReference>
<dbReference type="InterPro" id="IPR000524">
    <property type="entry name" value="Tscrpt_reg_HTH_GntR"/>
</dbReference>
<dbReference type="PANTHER" id="PTHR43537:SF5">
    <property type="entry name" value="UXU OPERON TRANSCRIPTIONAL REGULATOR"/>
    <property type="match status" value="1"/>
</dbReference>
<keyword evidence="2" id="KW-0238">DNA-binding</keyword>
<dbReference type="Gene3D" id="1.20.120.530">
    <property type="entry name" value="GntR ligand-binding domain-like"/>
    <property type="match status" value="1"/>
</dbReference>
<feature type="domain" description="HTH gntR-type" evidence="4">
    <location>
        <begin position="14"/>
        <end position="83"/>
    </location>
</feature>
<dbReference type="InterPro" id="IPR036390">
    <property type="entry name" value="WH_DNA-bd_sf"/>
</dbReference>
<evidence type="ECO:0000256" key="3">
    <source>
        <dbReference type="ARBA" id="ARBA00023163"/>
    </source>
</evidence>
<keyword evidence="1" id="KW-0805">Transcription regulation</keyword>
<dbReference type="Pfam" id="PF00392">
    <property type="entry name" value="GntR"/>
    <property type="match status" value="1"/>
</dbReference>
<dbReference type="Pfam" id="PF07729">
    <property type="entry name" value="FCD"/>
    <property type="match status" value="1"/>
</dbReference>
<reference evidence="5" key="2">
    <citation type="submission" date="2020-09" db="EMBL/GenBank/DDBJ databases">
        <authorList>
            <person name="Sun Q."/>
            <person name="Zhou Y."/>
        </authorList>
    </citation>
    <scope>NUCLEOTIDE SEQUENCE</scope>
    <source>
        <strain evidence="5">CGMCC 1.15725</strain>
    </source>
</reference>
<dbReference type="InterPro" id="IPR008920">
    <property type="entry name" value="TF_FadR/GntR_C"/>
</dbReference>
<comment type="caution">
    <text evidence="5">The sequence shown here is derived from an EMBL/GenBank/DDBJ whole genome shotgun (WGS) entry which is preliminary data.</text>
</comment>
<reference evidence="5" key="1">
    <citation type="journal article" date="2014" name="Int. J. Syst. Evol. Microbiol.">
        <title>Complete genome sequence of Corynebacterium casei LMG S-19264T (=DSM 44701T), isolated from a smear-ripened cheese.</title>
        <authorList>
            <consortium name="US DOE Joint Genome Institute (JGI-PGF)"/>
            <person name="Walter F."/>
            <person name="Albersmeier A."/>
            <person name="Kalinowski J."/>
            <person name="Ruckert C."/>
        </authorList>
    </citation>
    <scope>NUCLEOTIDE SEQUENCE</scope>
    <source>
        <strain evidence="5">CGMCC 1.15725</strain>
    </source>
</reference>
<dbReference type="RefSeq" id="WP_189042726.1">
    <property type="nucleotide sequence ID" value="NZ_BMJQ01000002.1"/>
</dbReference>
<dbReference type="PANTHER" id="PTHR43537">
    <property type="entry name" value="TRANSCRIPTIONAL REGULATOR, GNTR FAMILY"/>
    <property type="match status" value="1"/>
</dbReference>
<dbReference type="SUPFAM" id="SSF46785">
    <property type="entry name" value="Winged helix' DNA-binding domain"/>
    <property type="match status" value="1"/>
</dbReference>
<dbReference type="SUPFAM" id="SSF48008">
    <property type="entry name" value="GntR ligand-binding domain-like"/>
    <property type="match status" value="1"/>
</dbReference>
<dbReference type="PROSITE" id="PS50949">
    <property type="entry name" value="HTH_GNTR"/>
    <property type="match status" value="1"/>
</dbReference>
<dbReference type="AlphaFoldDB" id="A0A8J2YQN7"/>
<dbReference type="Gene3D" id="1.10.10.10">
    <property type="entry name" value="Winged helix-like DNA-binding domain superfamily/Winged helix DNA-binding domain"/>
    <property type="match status" value="1"/>
</dbReference>
<dbReference type="InterPro" id="IPR036388">
    <property type="entry name" value="WH-like_DNA-bd_sf"/>
</dbReference>
<dbReference type="Proteomes" id="UP000646365">
    <property type="component" value="Unassembled WGS sequence"/>
</dbReference>
<protein>
    <recommendedName>
        <fullName evidence="4">HTH gntR-type domain-containing protein</fullName>
    </recommendedName>
</protein>
<dbReference type="EMBL" id="BMJQ01000002">
    <property type="protein sequence ID" value="GGF04744.1"/>
    <property type="molecule type" value="Genomic_DNA"/>
</dbReference>
<keyword evidence="3" id="KW-0804">Transcription</keyword>
<evidence type="ECO:0000256" key="2">
    <source>
        <dbReference type="ARBA" id="ARBA00023125"/>
    </source>
</evidence>
<evidence type="ECO:0000313" key="6">
    <source>
        <dbReference type="Proteomes" id="UP000646365"/>
    </source>
</evidence>
<proteinExistence type="predicted"/>
<sequence length="244" mass="26592">MTGEVIELGQIRVERTYEALAGHLREQILKGEIPPGAVLPNERDLCDQTGLSRGSVREALRILEAEGLVTTRAGRSGGRVARLPGAEGVERSLDFFIRGQQVPFAAVLETMEALEPALAALAAQHRTPQDIAALEEISREMADPTIDSARYLALNAAWHLAVARASHNALLVAVMQALGPRLHDPHVEDFVSLDMRQIVLGAHARVQRAIVEGDAEAARRRMARHLRAYCETVEQVGPETVVLT</sequence>
<evidence type="ECO:0000313" key="5">
    <source>
        <dbReference type="EMBL" id="GGF04744.1"/>
    </source>
</evidence>
<gene>
    <name evidence="5" type="ORF">GCM10011611_07690</name>
</gene>
<keyword evidence="6" id="KW-1185">Reference proteome</keyword>
<evidence type="ECO:0000259" key="4">
    <source>
        <dbReference type="PROSITE" id="PS50949"/>
    </source>
</evidence>
<dbReference type="GO" id="GO:0003677">
    <property type="term" value="F:DNA binding"/>
    <property type="evidence" value="ECO:0007669"/>
    <property type="project" value="UniProtKB-KW"/>
</dbReference>
<dbReference type="PRINTS" id="PR00035">
    <property type="entry name" value="HTHGNTR"/>
</dbReference>